<gene>
    <name evidence="2" type="ORF">LSINAPIS_LOCUS3208</name>
</gene>
<name>A0A5E4PZE1_9NEOP</name>
<feature type="region of interest" description="Disordered" evidence="1">
    <location>
        <begin position="180"/>
        <end position="202"/>
    </location>
</feature>
<feature type="non-terminal residue" evidence="2">
    <location>
        <position position="510"/>
    </location>
</feature>
<organism evidence="2 3">
    <name type="scientific">Leptidea sinapis</name>
    <dbReference type="NCBI Taxonomy" id="189913"/>
    <lineage>
        <taxon>Eukaryota</taxon>
        <taxon>Metazoa</taxon>
        <taxon>Ecdysozoa</taxon>
        <taxon>Arthropoda</taxon>
        <taxon>Hexapoda</taxon>
        <taxon>Insecta</taxon>
        <taxon>Pterygota</taxon>
        <taxon>Neoptera</taxon>
        <taxon>Endopterygota</taxon>
        <taxon>Lepidoptera</taxon>
        <taxon>Glossata</taxon>
        <taxon>Ditrysia</taxon>
        <taxon>Papilionoidea</taxon>
        <taxon>Pieridae</taxon>
        <taxon>Dismorphiinae</taxon>
        <taxon>Leptidea</taxon>
    </lineage>
</organism>
<evidence type="ECO:0000313" key="2">
    <source>
        <dbReference type="EMBL" id="VVC90263.1"/>
    </source>
</evidence>
<evidence type="ECO:0000313" key="3">
    <source>
        <dbReference type="Proteomes" id="UP000324832"/>
    </source>
</evidence>
<accession>A0A5E4PZE1</accession>
<feature type="region of interest" description="Disordered" evidence="1">
    <location>
        <begin position="488"/>
        <end position="510"/>
    </location>
</feature>
<protein>
    <submittedName>
        <fullName evidence="2">Uncharacterized protein</fullName>
    </submittedName>
</protein>
<proteinExistence type="predicted"/>
<reference evidence="2 3" key="1">
    <citation type="submission" date="2017-07" db="EMBL/GenBank/DDBJ databases">
        <authorList>
            <person name="Talla V."/>
            <person name="Backstrom N."/>
        </authorList>
    </citation>
    <scope>NUCLEOTIDE SEQUENCE [LARGE SCALE GENOMIC DNA]</scope>
</reference>
<dbReference type="EMBL" id="FZQP02000748">
    <property type="protein sequence ID" value="VVC90263.1"/>
    <property type="molecule type" value="Genomic_DNA"/>
</dbReference>
<dbReference type="Proteomes" id="UP000324832">
    <property type="component" value="Unassembled WGS sequence"/>
</dbReference>
<evidence type="ECO:0000256" key="1">
    <source>
        <dbReference type="SAM" id="MobiDB-lite"/>
    </source>
</evidence>
<keyword evidence="3" id="KW-1185">Reference proteome</keyword>
<dbReference type="AlphaFoldDB" id="A0A5E4PZE1"/>
<sequence>MKGFKNRGFKAVEPLEDLSRKRKFVIKKIKFVHIFSFVSSTLKKEYISTNPKYSLRKYLLSGGEGSRLILLDYLTKMAIKLAKAKITRNFNKFNLVEVFYIDSNVGLANPRRVDTQAEQSRNHDGYEYRSEASAKKLGGRYSQEEFPSVNNNKYNGENIIIANNGSKKTKQISQRLSEKHETGVDLGHNIPSNPIDDDGRNTATKTELNNRGVDERHTNIDQNIDSRLDDAINQSPHDRQPFTNPPIVTKVTEVEERDPFRGESVKDEAWVWGETSATTTMMDLDDRSSLTGDKCPTGKARVKGNLLLVQVWCSITSYQREVDRKRLNADNSSVGLNKIVSNTNASSIIIEKIEVFSANKSSDGLVERRLVVTEKVQTANVLNSDKWMWNDNKKMPVVFENRAALDGDLCPTGKARVADGRGRVTTDGLLSALARLRRPPLPHPHPHPAPHTRNVDITVFKFQSEFNLLIFHACIAVFLNDIDGNSKTRRMGEPSPPRSTHLELPQNLPQ</sequence>